<keyword evidence="3" id="KW-1185">Reference proteome</keyword>
<organism evidence="2 3">
    <name type="scientific">Colletotrichum noveboracense</name>
    <dbReference type="NCBI Taxonomy" id="2664923"/>
    <lineage>
        <taxon>Eukaryota</taxon>
        <taxon>Fungi</taxon>
        <taxon>Dikarya</taxon>
        <taxon>Ascomycota</taxon>
        <taxon>Pezizomycotina</taxon>
        <taxon>Sordariomycetes</taxon>
        <taxon>Hypocreomycetidae</taxon>
        <taxon>Glomerellales</taxon>
        <taxon>Glomerellaceae</taxon>
        <taxon>Colletotrichum</taxon>
        <taxon>Colletotrichum gloeosporioides species complex</taxon>
    </lineage>
</organism>
<dbReference type="Proteomes" id="UP001152533">
    <property type="component" value="Unassembled WGS sequence"/>
</dbReference>
<evidence type="ECO:0000313" key="2">
    <source>
        <dbReference type="EMBL" id="CAI0653005.1"/>
    </source>
</evidence>
<dbReference type="EMBL" id="CAMGZC010001510">
    <property type="protein sequence ID" value="CAI0653005.1"/>
    <property type="molecule type" value="Genomic_DNA"/>
</dbReference>
<name>A0A9W4S4E2_9PEZI</name>
<dbReference type="AlphaFoldDB" id="A0A9W4S4E2"/>
<gene>
    <name evidence="2" type="ORF">CGXH109_LOCUS122941</name>
</gene>
<evidence type="ECO:0000256" key="1">
    <source>
        <dbReference type="SAM" id="MobiDB-lite"/>
    </source>
</evidence>
<comment type="caution">
    <text evidence="2">The sequence shown here is derived from an EMBL/GenBank/DDBJ whole genome shotgun (WGS) entry which is preliminary data.</text>
</comment>
<sequence>MASTNRRVDLTLNEFDWSAFDPTDGFPDLADSDGGQRATLSPAADDFEDIQTVSSRSPSQTPPGNDRLPLLQLSDWDEDGLYNEQPPTCVHYSIEWKLTANKKLVARDSEPDLVLAPNAYWTRTLRHKLDRLVTKKLPSNKLFKIDDTDVVVSVRDRTQRDLVKRFDDLDIDWNVVERQMKNWSHLHRAGRAITIKISFNYMESGPSGTTKRGTKRGFSSITQDRLHERAVLLDAEEAFTGQPSTWQRVYSLMRCPGPPCNLGPHCWRDGVGRRHYKLKSHHFRALIRYVEQGGVLENHNDVPDDVRDQLYAEEQQEEERHRKAKLKTATFSNCPPINITNVMPASSPPSSAEVAMTPRPESNLRRQVVLSLDAAGPRDVAMREYCEWQCSQVQCETLKQEFRKAFEVALGDGFDLEQIHEDQSPDFFVERGIKIGVARRFVRDIGKWAEQFGSMS</sequence>
<accession>A0A9W4S4E2</accession>
<protein>
    <submittedName>
        <fullName evidence="2">Uncharacterized protein</fullName>
    </submittedName>
</protein>
<evidence type="ECO:0000313" key="3">
    <source>
        <dbReference type="Proteomes" id="UP001152533"/>
    </source>
</evidence>
<reference evidence="2" key="1">
    <citation type="submission" date="2022-08" db="EMBL/GenBank/DDBJ databases">
        <authorList>
            <person name="Giroux E."/>
            <person name="Giroux E."/>
        </authorList>
    </citation>
    <scope>NUCLEOTIDE SEQUENCE</scope>
    <source>
        <strain evidence="2">H1091258</strain>
    </source>
</reference>
<feature type="region of interest" description="Disordered" evidence="1">
    <location>
        <begin position="21"/>
        <end position="44"/>
    </location>
</feature>
<proteinExistence type="predicted"/>